<keyword evidence="7" id="KW-1185">Reference proteome</keyword>
<dbReference type="AlphaFoldDB" id="A0A875RYT5"/>
<evidence type="ECO:0000313" key="7">
    <source>
        <dbReference type="Proteomes" id="UP000662931"/>
    </source>
</evidence>
<dbReference type="Pfam" id="PF05180">
    <property type="entry name" value="zf-DNL"/>
    <property type="match status" value="1"/>
</dbReference>
<evidence type="ECO:0000256" key="4">
    <source>
        <dbReference type="PROSITE-ProRule" id="PRU00834"/>
    </source>
</evidence>
<dbReference type="InterPro" id="IPR007853">
    <property type="entry name" value="Znf_DNL-typ"/>
</dbReference>
<dbReference type="PANTHER" id="PTHR20922:SF13">
    <property type="entry name" value="DNL-TYPE ZINC FINGER PROTEIN"/>
    <property type="match status" value="1"/>
</dbReference>
<dbReference type="GO" id="GO:0051087">
    <property type="term" value="F:protein-folding chaperone binding"/>
    <property type="evidence" value="ECO:0007669"/>
    <property type="project" value="TreeGrafter"/>
</dbReference>
<evidence type="ECO:0000256" key="1">
    <source>
        <dbReference type="ARBA" id="ARBA00022723"/>
    </source>
</evidence>
<dbReference type="GO" id="GO:0050821">
    <property type="term" value="P:protein stabilization"/>
    <property type="evidence" value="ECO:0007669"/>
    <property type="project" value="TreeGrafter"/>
</dbReference>
<sequence length="187" mass="21168">MLNTFSRFEARTLKPLTRLARQLATTFKLRTAVRPAAEISHKSAHRNFNTTSRAFDSSKDDQIKIDKPSLMLAFTCKKCGKRSSHIISKQAYVKGSVLVQCPECKNRHLIADHLNVFHDGKINIEDIMRSQGQRVSLDTSDLCFEDIPESLKGILGDYAEDSPPEYKKKENICDTDMPILPGNKEKD</sequence>
<protein>
    <recommendedName>
        <fullName evidence="5">DNL-type domain-containing protein</fullName>
    </recommendedName>
</protein>
<dbReference type="RefSeq" id="XP_038777443.1">
    <property type="nucleotide sequence ID" value="XM_038921515.1"/>
</dbReference>
<feature type="domain" description="DNL-type" evidence="5">
    <location>
        <begin position="65"/>
        <end position="160"/>
    </location>
</feature>
<name>A0A875RYT5_EENNA</name>
<dbReference type="GO" id="GO:0008270">
    <property type="term" value="F:zinc ion binding"/>
    <property type="evidence" value="ECO:0007669"/>
    <property type="project" value="UniProtKB-KW"/>
</dbReference>
<evidence type="ECO:0000313" key="6">
    <source>
        <dbReference type="EMBL" id="QPG73878.1"/>
    </source>
</evidence>
<keyword evidence="1" id="KW-0479">Metal-binding</keyword>
<proteinExistence type="predicted"/>
<dbReference type="GO" id="GO:0006457">
    <property type="term" value="P:protein folding"/>
    <property type="evidence" value="ECO:0007669"/>
    <property type="project" value="TreeGrafter"/>
</dbReference>
<evidence type="ECO:0000259" key="5">
    <source>
        <dbReference type="PROSITE" id="PS51501"/>
    </source>
</evidence>
<dbReference type="GeneID" id="62194594"/>
<dbReference type="GO" id="GO:0005739">
    <property type="term" value="C:mitochondrion"/>
    <property type="evidence" value="ECO:0007669"/>
    <property type="project" value="TreeGrafter"/>
</dbReference>
<dbReference type="OrthoDB" id="512667at2759"/>
<evidence type="ECO:0000256" key="3">
    <source>
        <dbReference type="ARBA" id="ARBA00022833"/>
    </source>
</evidence>
<evidence type="ECO:0000256" key="2">
    <source>
        <dbReference type="ARBA" id="ARBA00022771"/>
    </source>
</evidence>
<dbReference type="KEGG" id="bnn:FOA43_001193"/>
<gene>
    <name evidence="6" type="ORF">FOA43_001193</name>
</gene>
<accession>A0A875RYT5</accession>
<dbReference type="Proteomes" id="UP000662931">
    <property type="component" value="Chromosome 1"/>
</dbReference>
<organism evidence="6 7">
    <name type="scientific">Eeniella nana</name>
    <name type="common">Yeast</name>
    <name type="synonym">Brettanomyces nanus</name>
    <dbReference type="NCBI Taxonomy" id="13502"/>
    <lineage>
        <taxon>Eukaryota</taxon>
        <taxon>Fungi</taxon>
        <taxon>Dikarya</taxon>
        <taxon>Ascomycota</taxon>
        <taxon>Saccharomycotina</taxon>
        <taxon>Pichiomycetes</taxon>
        <taxon>Pichiales</taxon>
        <taxon>Pichiaceae</taxon>
        <taxon>Brettanomyces</taxon>
    </lineage>
</organism>
<dbReference type="PROSITE" id="PS51501">
    <property type="entry name" value="ZF_DNL"/>
    <property type="match status" value="1"/>
</dbReference>
<dbReference type="PANTHER" id="PTHR20922">
    <property type="entry name" value="DNL-TYPE ZINC FINGER PROTEIN"/>
    <property type="match status" value="1"/>
</dbReference>
<keyword evidence="2 4" id="KW-0863">Zinc-finger</keyword>
<dbReference type="InterPro" id="IPR024158">
    <property type="entry name" value="Mt_import_TIM15"/>
</dbReference>
<keyword evidence="3" id="KW-0862">Zinc</keyword>
<dbReference type="GO" id="GO:0030150">
    <property type="term" value="P:protein import into mitochondrial matrix"/>
    <property type="evidence" value="ECO:0007669"/>
    <property type="project" value="TreeGrafter"/>
</dbReference>
<reference evidence="6" key="1">
    <citation type="submission" date="2020-10" db="EMBL/GenBank/DDBJ databases">
        <authorList>
            <person name="Roach M.J.R."/>
        </authorList>
    </citation>
    <scope>NUCLEOTIDE SEQUENCE</scope>
    <source>
        <strain evidence="6">CBS 1945</strain>
    </source>
</reference>
<dbReference type="EMBL" id="CP064812">
    <property type="protein sequence ID" value="QPG73878.1"/>
    <property type="molecule type" value="Genomic_DNA"/>
</dbReference>